<organism evidence="1 2">
    <name type="scientific">Pichia kudriavzevii</name>
    <name type="common">Yeast</name>
    <name type="synonym">Issatchenkia orientalis</name>
    <dbReference type="NCBI Taxonomy" id="4909"/>
    <lineage>
        <taxon>Eukaryota</taxon>
        <taxon>Fungi</taxon>
        <taxon>Dikarya</taxon>
        <taxon>Ascomycota</taxon>
        <taxon>Saccharomycotina</taxon>
        <taxon>Pichiomycetes</taxon>
        <taxon>Pichiales</taxon>
        <taxon>Pichiaceae</taxon>
        <taxon>Pichia</taxon>
    </lineage>
</organism>
<dbReference type="EMBL" id="MQVM01000057">
    <property type="protein sequence ID" value="ONH70753.1"/>
    <property type="molecule type" value="Genomic_DNA"/>
</dbReference>
<proteinExistence type="predicted"/>
<dbReference type="Proteomes" id="UP000189274">
    <property type="component" value="Unassembled WGS sequence"/>
</dbReference>
<sequence>MTQLNATSNRNKYDFSALISVGLENQVHGGKSSARLPHCGEFDKINNKPTTPTEEAECVYQNIISYKEFKNVKN</sequence>
<protein>
    <submittedName>
        <fullName evidence="1">Uncharacterized protein</fullName>
    </submittedName>
</protein>
<accession>A0A1V2LHU8</accession>
<comment type="caution">
    <text evidence="1">The sequence shown here is derived from an EMBL/GenBank/DDBJ whole genome shotgun (WGS) entry which is preliminary data.</text>
</comment>
<evidence type="ECO:0000313" key="2">
    <source>
        <dbReference type="Proteomes" id="UP000189274"/>
    </source>
</evidence>
<gene>
    <name evidence="1" type="ORF">BOH78_4996</name>
</gene>
<name>A0A1V2LHU8_PICKU</name>
<reference evidence="2" key="1">
    <citation type="journal article" date="2017" name="Genome Announc.">
        <title>Genome sequences of Cyberlindnera fabianii 65, Pichia kudriavzevii 129, and Saccharomyces cerevisiae 131 isolated from fermented masau fruits in Zimbabwe.</title>
        <authorList>
            <person name="van Rijswijck I.M.H."/>
            <person name="Derks M.F.L."/>
            <person name="Abee T."/>
            <person name="de Ridder D."/>
            <person name="Smid E.J."/>
        </authorList>
    </citation>
    <scope>NUCLEOTIDE SEQUENCE [LARGE SCALE GENOMIC DNA]</scope>
    <source>
        <strain evidence="2">129</strain>
    </source>
</reference>
<evidence type="ECO:0000313" key="1">
    <source>
        <dbReference type="EMBL" id="ONH70753.1"/>
    </source>
</evidence>
<dbReference type="AlphaFoldDB" id="A0A1V2LHU8"/>